<reference evidence="1" key="6">
    <citation type="submission" date="2023-03" db="EMBL/GenBank/DDBJ databases">
        <authorList>
            <person name="Shen W."/>
            <person name="Cai J."/>
        </authorList>
    </citation>
    <scope>NUCLEOTIDE SEQUENCE</scope>
    <source>
        <strain evidence="1">B245-2</strain>
    </source>
</reference>
<dbReference type="EMBL" id="NIBL01000001">
    <property type="protein sequence ID" value="OUZ18834.1"/>
    <property type="molecule type" value="Genomic_DNA"/>
</dbReference>
<dbReference type="EMBL" id="JABAFV010000013">
    <property type="protein sequence ID" value="NME50245.1"/>
    <property type="molecule type" value="Genomic_DNA"/>
</dbReference>
<dbReference type="EMBL" id="JAXOGL010000001">
    <property type="protein sequence ID" value="MDZ5596831.1"/>
    <property type="molecule type" value="Genomic_DNA"/>
</dbReference>
<evidence type="ECO:0000313" key="2">
    <source>
        <dbReference type="EMBL" id="MDZ5596831.1"/>
    </source>
</evidence>
<dbReference type="Proteomes" id="UP000196074">
    <property type="component" value="Unassembled WGS sequence"/>
</dbReference>
<dbReference type="EMBL" id="LEOY01000023">
    <property type="protein sequence ID" value="RBR27513.1"/>
    <property type="molecule type" value="Genomic_DNA"/>
</dbReference>
<comment type="caution">
    <text evidence="5">The sequence shown here is derived from an EMBL/GenBank/DDBJ whole genome shotgun (WGS) entry which is preliminary data.</text>
</comment>
<dbReference type="EMBL" id="JARQBI010000004">
    <property type="protein sequence ID" value="MDT2796169.1"/>
    <property type="molecule type" value="Genomic_DNA"/>
</dbReference>
<accession>A0A0H2QDC8</accession>
<reference evidence="3 10" key="5">
    <citation type="submission" date="2020-04" db="EMBL/GenBank/DDBJ databases">
        <authorList>
            <person name="Hitch T.C.A."/>
            <person name="Wylensek D."/>
            <person name="Clavel T."/>
        </authorList>
    </citation>
    <scope>NUCLEOTIDE SEQUENCE [LARGE SCALE GENOMIC DNA]</scope>
    <source>
        <strain evidence="3 10">WCA-380-WT-3C</strain>
    </source>
</reference>
<evidence type="ECO:0000313" key="6">
    <source>
        <dbReference type="EMBL" id="RBR27513.1"/>
    </source>
</evidence>
<evidence type="ECO:0000313" key="5">
    <source>
        <dbReference type="EMBL" id="OUZ18834.1"/>
    </source>
</evidence>
<evidence type="ECO:0000313" key="3">
    <source>
        <dbReference type="EMBL" id="NME50245.1"/>
    </source>
</evidence>
<dbReference type="Proteomes" id="UP001290582">
    <property type="component" value="Unassembled WGS sequence"/>
</dbReference>
<reference evidence="6 9" key="1">
    <citation type="submission" date="2015-06" db="EMBL/GenBank/DDBJ databases">
        <title>The Genome Sequence of Enterococcus cecorum 170AEA1.</title>
        <authorList>
            <consortium name="The Broad Institute Genomics Platform"/>
            <consortium name="The Broad Institute Genome Sequencing Center for Infectious Disease"/>
            <person name="Earl A.M."/>
            <person name="Van Tyne D."/>
            <person name="Lebreton F."/>
            <person name="Saavedra J.T."/>
            <person name="Gilmore M.S."/>
            <person name="Manson McGuire A."/>
            <person name="Clock S."/>
            <person name="Crupain M."/>
            <person name="Rangan U."/>
            <person name="Young S."/>
            <person name="Abouelleil A."/>
            <person name="Cao P."/>
            <person name="Chapman S.B."/>
            <person name="Griggs A."/>
            <person name="Priest M."/>
            <person name="Shea T."/>
            <person name="Wortman J."/>
            <person name="Nusbaum C."/>
            <person name="Birren B."/>
        </authorList>
    </citation>
    <scope>NUCLEOTIDE SEQUENCE [LARGE SCALE GENOMIC DNA]</scope>
    <source>
        <strain evidence="6 9">170AEA1</strain>
    </source>
</reference>
<dbReference type="RefSeq" id="WP_016252467.1">
    <property type="nucleotide sequence ID" value="NZ_AP035890.1"/>
</dbReference>
<dbReference type="EMBL" id="NFLC01000004">
    <property type="protein sequence ID" value="OUQ11218.1"/>
    <property type="molecule type" value="Genomic_DNA"/>
</dbReference>
<reference evidence="2" key="7">
    <citation type="submission" date="2023-12" db="EMBL/GenBank/DDBJ databases">
        <title>Molecular genomic analyses of Enterococcus cecorum from sepsis oubreaks in broilers.</title>
        <authorList>
            <person name="Rhoads D."/>
            <person name="Alrubaye A."/>
        </authorList>
    </citation>
    <scope>NUCLEOTIDE SEQUENCE</scope>
    <source>
        <strain evidence="2">1755</strain>
    </source>
</reference>
<dbReference type="Proteomes" id="UP001255696">
    <property type="component" value="Unassembled WGS sequence"/>
</dbReference>
<gene>
    <name evidence="5" type="ORF">A5869_000482</name>
    <name evidence="4" type="ORF">B5E88_03195</name>
    <name evidence="6" type="ORF">EB18_02200</name>
    <name evidence="3" type="ORF">HF857_08435</name>
    <name evidence="1" type="ORF">P7H47_02625</name>
    <name evidence="2" type="ORF">U1294_01065</name>
</gene>
<protein>
    <submittedName>
        <fullName evidence="5">Uncharacterized protein</fullName>
    </submittedName>
</protein>
<reference evidence="7" key="2">
    <citation type="submission" date="2017-04" db="EMBL/GenBank/DDBJ databases">
        <title>Function of individual gut microbiota members based on whole genome sequencing of pure cultures obtained from chicken caecum.</title>
        <authorList>
            <person name="Medvecky M."/>
            <person name="Cejkova D."/>
            <person name="Polansky O."/>
            <person name="Karasova D."/>
            <person name="Kubasova T."/>
            <person name="Cizek A."/>
            <person name="Rychlik I."/>
        </authorList>
    </citation>
    <scope>NUCLEOTIDE SEQUENCE [LARGE SCALE GENOMIC DNA]</scope>
    <source>
        <strain evidence="7">An144</strain>
    </source>
</reference>
<sequence length="150" mass="17178">MAREMKALKFLFRNGETWTIERRHIGDLWIKQITTSYGRINGSEFVEIHPCAGFKIEIYPEADNVATTDINLGGLELGMFDRALKYEDIERMEIIYRAGTPDIVYFPYEDKDGDGLDNVHQSTKVSEKNGCLYIVIDPTKNVDDVYGANF</sequence>
<dbReference type="AlphaFoldDB" id="A0A0H2QDC8"/>
<evidence type="ECO:0000313" key="10">
    <source>
        <dbReference type="Proteomes" id="UP000588071"/>
    </source>
</evidence>
<evidence type="ECO:0000313" key="4">
    <source>
        <dbReference type="EMBL" id="OUQ11218.1"/>
    </source>
</evidence>
<evidence type="ECO:0000313" key="9">
    <source>
        <dbReference type="Proteomes" id="UP000252800"/>
    </source>
</evidence>
<evidence type="ECO:0000313" key="7">
    <source>
        <dbReference type="Proteomes" id="UP000196074"/>
    </source>
</evidence>
<evidence type="ECO:0000313" key="8">
    <source>
        <dbReference type="Proteomes" id="UP000196503"/>
    </source>
</evidence>
<evidence type="ECO:0000313" key="1">
    <source>
        <dbReference type="EMBL" id="MDT2796169.1"/>
    </source>
</evidence>
<reference evidence="5 8" key="3">
    <citation type="submission" date="2017-05" db="EMBL/GenBank/DDBJ databases">
        <title>The Genome Sequence of Enterococcus faecium 2D5_DIV0622.</title>
        <authorList>
            <consortium name="The Broad Institute Genomics Platform"/>
            <consortium name="The Broad Institute Genomic Center for Infectious Diseases"/>
            <person name="Earl A."/>
            <person name="Manson A."/>
            <person name="Schwartman J."/>
            <person name="Gilmore M."/>
            <person name="Abouelleil A."/>
            <person name="Cao P."/>
            <person name="Chapman S."/>
            <person name="Cusick C."/>
            <person name="Shea T."/>
            <person name="Young S."/>
            <person name="Neafsey D."/>
            <person name="Nusbaum C."/>
            <person name="Birren B."/>
        </authorList>
    </citation>
    <scope>NUCLEOTIDE SEQUENCE [LARGE SCALE GENOMIC DNA]</scope>
    <source>
        <strain evidence="5 8">2D5_DIV0622</strain>
    </source>
</reference>
<name>A0A0H2QDC8_9ENTE</name>
<dbReference type="GeneID" id="60871983"/>
<dbReference type="Proteomes" id="UP000588071">
    <property type="component" value="Unassembled WGS sequence"/>
</dbReference>
<dbReference type="Proteomes" id="UP000252800">
    <property type="component" value="Unassembled WGS sequence"/>
</dbReference>
<proteinExistence type="predicted"/>
<reference evidence="4" key="4">
    <citation type="journal article" date="2018" name="BMC Genomics">
        <title>Whole genome sequencing and function prediction of 133 gut anaerobes isolated from chicken caecum in pure cultures.</title>
        <authorList>
            <person name="Medvecky M."/>
            <person name="Cejkova D."/>
            <person name="Polansky O."/>
            <person name="Karasova D."/>
            <person name="Kubasova T."/>
            <person name="Cizek A."/>
            <person name="Rychlik I."/>
        </authorList>
    </citation>
    <scope>NUCLEOTIDE SEQUENCE</scope>
    <source>
        <strain evidence="4">An144</strain>
    </source>
</reference>
<organism evidence="5 8">
    <name type="scientific">Enterococcus cecorum</name>
    <dbReference type="NCBI Taxonomy" id="44008"/>
    <lineage>
        <taxon>Bacteria</taxon>
        <taxon>Bacillati</taxon>
        <taxon>Bacillota</taxon>
        <taxon>Bacilli</taxon>
        <taxon>Lactobacillales</taxon>
        <taxon>Enterococcaceae</taxon>
        <taxon>Enterococcus</taxon>
    </lineage>
</organism>
<dbReference type="Proteomes" id="UP000196503">
    <property type="component" value="Unassembled WGS sequence"/>
</dbReference>